<reference evidence="6" key="1">
    <citation type="journal article" date="2009" name="Appl. Environ. Microbiol.">
        <title>Complete genome sequence of the chemolithoautotrophic marine magnetotactic coccus strain MC-1.</title>
        <authorList>
            <person name="Schubbe S."/>
            <person name="Williams T.J."/>
            <person name="Xie G."/>
            <person name="Kiss H.E."/>
            <person name="Brettin T.S."/>
            <person name="Martinez D."/>
            <person name="Ross C.A."/>
            <person name="Schuler D."/>
            <person name="Cox B.L."/>
            <person name="Nealson K.H."/>
            <person name="Bazylinski D.A."/>
        </authorList>
    </citation>
    <scope>NUCLEOTIDE SEQUENCE [LARGE SCALE GENOMIC DNA]</scope>
    <source>
        <strain evidence="6">ATCC BAA-1437 / JCM 17883 / MC-1</strain>
    </source>
</reference>
<evidence type="ECO:0000313" key="6">
    <source>
        <dbReference type="Proteomes" id="UP000002586"/>
    </source>
</evidence>
<keyword evidence="2 5" id="KW-0808">Transferase</keyword>
<dbReference type="InterPro" id="IPR028098">
    <property type="entry name" value="Glyco_trans_4-like_N"/>
</dbReference>
<feature type="domain" description="Glycosyl transferase family 1" evidence="3">
    <location>
        <begin position="180"/>
        <end position="342"/>
    </location>
</feature>
<dbReference type="Gene3D" id="3.40.50.2000">
    <property type="entry name" value="Glycogen Phosphorylase B"/>
    <property type="match status" value="2"/>
</dbReference>
<organism evidence="5 6">
    <name type="scientific">Magnetococcus marinus (strain ATCC BAA-1437 / JCM 17883 / MC-1)</name>
    <dbReference type="NCBI Taxonomy" id="156889"/>
    <lineage>
        <taxon>Bacteria</taxon>
        <taxon>Pseudomonadati</taxon>
        <taxon>Pseudomonadota</taxon>
        <taxon>Magnetococcia</taxon>
        <taxon>Magnetococcales</taxon>
        <taxon>Magnetococcaceae</taxon>
        <taxon>Magnetococcus</taxon>
    </lineage>
</organism>
<dbReference type="Pfam" id="PF00534">
    <property type="entry name" value="Glycos_transf_1"/>
    <property type="match status" value="1"/>
</dbReference>
<evidence type="ECO:0000313" key="5">
    <source>
        <dbReference type="EMBL" id="ABK44431.1"/>
    </source>
</evidence>
<dbReference type="HOGENOM" id="CLU_009583_0_4_5"/>
<dbReference type="InterPro" id="IPR001296">
    <property type="entry name" value="Glyco_trans_1"/>
</dbReference>
<dbReference type="CDD" id="cd03801">
    <property type="entry name" value="GT4_PimA-like"/>
    <property type="match status" value="1"/>
</dbReference>
<dbReference type="CAZy" id="GT4">
    <property type="family name" value="Glycosyltransferase Family 4"/>
</dbReference>
<dbReference type="OrthoDB" id="7527790at2"/>
<dbReference type="PANTHER" id="PTHR12526:SF510">
    <property type="entry name" value="D-INOSITOL 3-PHOSPHATE GLYCOSYLTRANSFERASE"/>
    <property type="match status" value="1"/>
</dbReference>
<dbReference type="KEGG" id="mgm:Mmc1_1923"/>
<evidence type="ECO:0000259" key="4">
    <source>
        <dbReference type="Pfam" id="PF13439"/>
    </source>
</evidence>
<sequence>MVTAPRPLHIVHTEASMGWGGQEIRILTESKGLMERGHRVSVLCAEGSLLQQQAADYGVVVTPLPIGRKGWRGLRAISRWLREHEPDVIVTHSSTDSWLTALAARLRSRPIPVIRLRHISAPVTKNLPTKWLYGTLSQHVITTGELICDMLVEYNGLPREHVTAIPTGIDLEQFQPGEQRQARAAVGLPEDLFIIGIVATLRSWKGHLYLFDAFSKMATPNMRLLVVGDGPEGPDYRKHVHQLGIQEQVLMVGQQRDVVPWLRAMDLFCLPSYANEGVPQALMQAMACGLPCVTTTAGSMGEIVYHGRNGLLVPPKRSDLLAQVLLNLAEDPVQRDLLATQAAQDAKRQFGLSHMLARMEQQFYAVLP</sequence>
<proteinExistence type="predicted"/>
<dbReference type="eggNOG" id="COG0417">
    <property type="taxonomic scope" value="Bacteria"/>
</dbReference>
<evidence type="ECO:0000256" key="2">
    <source>
        <dbReference type="ARBA" id="ARBA00022679"/>
    </source>
</evidence>
<dbReference type="SUPFAM" id="SSF53756">
    <property type="entry name" value="UDP-Glycosyltransferase/glycogen phosphorylase"/>
    <property type="match status" value="1"/>
</dbReference>
<name>A0L8Y8_MAGMM</name>
<dbReference type="PANTHER" id="PTHR12526">
    <property type="entry name" value="GLYCOSYLTRANSFERASE"/>
    <property type="match status" value="1"/>
</dbReference>
<dbReference type="eggNOG" id="COG0438">
    <property type="taxonomic scope" value="Bacteria"/>
</dbReference>
<protein>
    <submittedName>
        <fullName evidence="5">Glycosyl transferase, group 1</fullName>
    </submittedName>
</protein>
<feature type="domain" description="Glycosyltransferase subfamily 4-like N-terminal" evidence="4">
    <location>
        <begin position="19"/>
        <end position="173"/>
    </location>
</feature>
<dbReference type="Proteomes" id="UP000002586">
    <property type="component" value="Chromosome"/>
</dbReference>
<keyword evidence="6" id="KW-1185">Reference proteome</keyword>
<dbReference type="RefSeq" id="WP_011713575.1">
    <property type="nucleotide sequence ID" value="NC_008576.1"/>
</dbReference>
<evidence type="ECO:0000259" key="3">
    <source>
        <dbReference type="Pfam" id="PF00534"/>
    </source>
</evidence>
<gene>
    <name evidence="5" type="ordered locus">Mmc1_1923</name>
</gene>
<dbReference type="Pfam" id="PF13439">
    <property type="entry name" value="Glyco_transf_4"/>
    <property type="match status" value="1"/>
</dbReference>
<reference evidence="5 6" key="2">
    <citation type="journal article" date="2012" name="Int. J. Syst. Evol. Microbiol.">
        <title>Magnetococcus marinus gen. nov., sp. nov., a marine, magnetotactic bacterium that represents a novel lineage (Magnetococcaceae fam. nov.; Magnetococcales ord. nov.) at the base of the Alphaproteobacteria.</title>
        <authorList>
            <person name="Bazylinski D.A."/>
            <person name="Williams T.J."/>
            <person name="Lefevre C.T."/>
            <person name="Berg R.J."/>
            <person name="Zhang C.L."/>
            <person name="Bowser S.S."/>
            <person name="Dean A.J."/>
            <person name="Beveridge T.J."/>
        </authorList>
    </citation>
    <scope>NUCLEOTIDE SEQUENCE [LARGE SCALE GENOMIC DNA]</scope>
    <source>
        <strain evidence="6">ATCC BAA-1437 / JCM 17883 / MC-1</strain>
    </source>
</reference>
<accession>A0L8Y8</accession>
<dbReference type="GO" id="GO:0016757">
    <property type="term" value="F:glycosyltransferase activity"/>
    <property type="evidence" value="ECO:0007669"/>
    <property type="project" value="UniProtKB-KW"/>
</dbReference>
<dbReference type="AlphaFoldDB" id="A0L8Y8"/>
<evidence type="ECO:0000256" key="1">
    <source>
        <dbReference type="ARBA" id="ARBA00022676"/>
    </source>
</evidence>
<dbReference type="EMBL" id="CP000471">
    <property type="protein sequence ID" value="ABK44431.1"/>
    <property type="molecule type" value="Genomic_DNA"/>
</dbReference>
<dbReference type="STRING" id="156889.Mmc1_1923"/>
<keyword evidence="1" id="KW-0328">Glycosyltransferase</keyword>